<evidence type="ECO:0000313" key="3">
    <source>
        <dbReference type="EMBL" id="CAE7514607.1"/>
    </source>
</evidence>
<evidence type="ECO:0000256" key="1">
    <source>
        <dbReference type="SAM" id="MobiDB-lite"/>
    </source>
</evidence>
<feature type="transmembrane region" description="Helical" evidence="2">
    <location>
        <begin position="118"/>
        <end position="135"/>
    </location>
</feature>
<sequence>MDMSVLVMTSGAVLLAIHCWIFGSEMVSILRRTANAVLHGLDGQSNERLEAALWDARIKQYRSSCRACVHISATCILGQILHLRWNQNAHSHWPITVSMFAWVMHVAFSANIVPLNQITSRFLLFAMHVMMALALHGHRGDCQNELILTAVWVAIRFAIALMFVDLQICVPGQALLSAVEIWKAWKLDPFSVHVTLLQQLTILAFIVVLAGIMEFNDRSRIALLTNSESMVLSFRRVLRGVCDGEVLLDSKLRISGNAACLQTLLMTPNSDFSNRKFDELLVEDEHERFQGFMSEPVASSSAPPCLRVSLKTGILGSSTCLRLGVDLFHVPLMLGEETYHLLALKQDSDASSTSLVRAAERGWNHPDLKNLQSKTRTKSRASSESSASRGRSLLHICSELDEMTLLVDATTARLDVEQAHLSFSRRPHSDTMPSLRRMVQPTAWGSIHPQLLALAESRPAENQGEALRTKLRLQNERHDSVEARVEVSVFHPHQATGTCGKLCLKLCNFKKSSLKPMSSGLQGVAEGGQSEGSDGEASASTCR</sequence>
<keyword evidence="2" id="KW-0472">Membrane</keyword>
<feature type="region of interest" description="Disordered" evidence="1">
    <location>
        <begin position="366"/>
        <end position="387"/>
    </location>
</feature>
<feature type="transmembrane region" description="Helical" evidence="2">
    <location>
        <begin position="147"/>
        <end position="170"/>
    </location>
</feature>
<gene>
    <name evidence="3" type="ORF">SNAT2548_LOCUS28805</name>
</gene>
<keyword evidence="2" id="KW-1133">Transmembrane helix</keyword>
<organism evidence="3 4">
    <name type="scientific">Symbiodinium natans</name>
    <dbReference type="NCBI Taxonomy" id="878477"/>
    <lineage>
        <taxon>Eukaryota</taxon>
        <taxon>Sar</taxon>
        <taxon>Alveolata</taxon>
        <taxon>Dinophyceae</taxon>
        <taxon>Suessiales</taxon>
        <taxon>Symbiodiniaceae</taxon>
        <taxon>Symbiodinium</taxon>
    </lineage>
</organism>
<feature type="transmembrane region" description="Helical" evidence="2">
    <location>
        <begin position="93"/>
        <end position="112"/>
    </location>
</feature>
<dbReference type="AlphaFoldDB" id="A0A812T807"/>
<accession>A0A812T807</accession>
<dbReference type="EMBL" id="CAJNDS010002532">
    <property type="protein sequence ID" value="CAE7514607.1"/>
    <property type="molecule type" value="Genomic_DNA"/>
</dbReference>
<name>A0A812T807_9DINO</name>
<comment type="caution">
    <text evidence="3">The sequence shown here is derived from an EMBL/GenBank/DDBJ whole genome shotgun (WGS) entry which is preliminary data.</text>
</comment>
<reference evidence="3" key="1">
    <citation type="submission" date="2021-02" db="EMBL/GenBank/DDBJ databases">
        <authorList>
            <person name="Dougan E. K."/>
            <person name="Rhodes N."/>
            <person name="Thang M."/>
            <person name="Chan C."/>
        </authorList>
    </citation>
    <scope>NUCLEOTIDE SEQUENCE</scope>
</reference>
<keyword evidence="4" id="KW-1185">Reference proteome</keyword>
<feature type="region of interest" description="Disordered" evidence="1">
    <location>
        <begin position="518"/>
        <end position="543"/>
    </location>
</feature>
<evidence type="ECO:0000313" key="4">
    <source>
        <dbReference type="Proteomes" id="UP000604046"/>
    </source>
</evidence>
<evidence type="ECO:0000256" key="2">
    <source>
        <dbReference type="SAM" id="Phobius"/>
    </source>
</evidence>
<proteinExistence type="predicted"/>
<feature type="transmembrane region" description="Helical" evidence="2">
    <location>
        <begin position="6"/>
        <end position="23"/>
    </location>
</feature>
<keyword evidence="2" id="KW-0812">Transmembrane</keyword>
<protein>
    <submittedName>
        <fullName evidence="3">Uncharacterized protein</fullName>
    </submittedName>
</protein>
<feature type="transmembrane region" description="Helical" evidence="2">
    <location>
        <begin position="190"/>
        <end position="212"/>
    </location>
</feature>
<dbReference type="Proteomes" id="UP000604046">
    <property type="component" value="Unassembled WGS sequence"/>
</dbReference>